<dbReference type="Proteomes" id="UP001162483">
    <property type="component" value="Unassembled WGS sequence"/>
</dbReference>
<comment type="caution">
    <text evidence="2">The sequence shown here is derived from an EMBL/GenBank/DDBJ whole genome shotgun (WGS) entry which is preliminary data.</text>
</comment>
<proteinExistence type="predicted"/>
<name>A0ABN9F015_9NEOB</name>
<gene>
    <name evidence="2" type="ORF">SPARVUS_LOCUS10819491</name>
</gene>
<feature type="non-terminal residue" evidence="2">
    <location>
        <position position="76"/>
    </location>
</feature>
<dbReference type="EMBL" id="CATNWA010016007">
    <property type="protein sequence ID" value="CAI9588903.1"/>
    <property type="molecule type" value="Genomic_DNA"/>
</dbReference>
<evidence type="ECO:0000256" key="1">
    <source>
        <dbReference type="SAM" id="MobiDB-lite"/>
    </source>
</evidence>
<evidence type="ECO:0000313" key="2">
    <source>
        <dbReference type="EMBL" id="CAI9588903.1"/>
    </source>
</evidence>
<feature type="region of interest" description="Disordered" evidence="1">
    <location>
        <begin position="32"/>
        <end position="76"/>
    </location>
</feature>
<protein>
    <submittedName>
        <fullName evidence="2">Uncharacterized protein</fullName>
    </submittedName>
</protein>
<organism evidence="2 3">
    <name type="scientific">Staurois parvus</name>
    <dbReference type="NCBI Taxonomy" id="386267"/>
    <lineage>
        <taxon>Eukaryota</taxon>
        <taxon>Metazoa</taxon>
        <taxon>Chordata</taxon>
        <taxon>Craniata</taxon>
        <taxon>Vertebrata</taxon>
        <taxon>Euteleostomi</taxon>
        <taxon>Amphibia</taxon>
        <taxon>Batrachia</taxon>
        <taxon>Anura</taxon>
        <taxon>Neobatrachia</taxon>
        <taxon>Ranoidea</taxon>
        <taxon>Ranidae</taxon>
        <taxon>Staurois</taxon>
    </lineage>
</organism>
<keyword evidence="3" id="KW-1185">Reference proteome</keyword>
<accession>A0ABN9F015</accession>
<reference evidence="2" key="1">
    <citation type="submission" date="2023-05" db="EMBL/GenBank/DDBJ databases">
        <authorList>
            <person name="Stuckert A."/>
        </authorList>
    </citation>
    <scope>NUCLEOTIDE SEQUENCE</scope>
</reference>
<feature type="compositionally biased region" description="Low complexity" evidence="1">
    <location>
        <begin position="56"/>
        <end position="70"/>
    </location>
</feature>
<sequence length="76" mass="8278">MDGSQARVGIVRAAWYRRSKQRIVGVTSQVQQVAGSAVRGSGRRMVRQARGSTGDSQQRSGSKQGQQRGRNTGYQV</sequence>
<evidence type="ECO:0000313" key="3">
    <source>
        <dbReference type="Proteomes" id="UP001162483"/>
    </source>
</evidence>